<reference evidence="6 7" key="1">
    <citation type="journal article" date="2024" name="Appl. Microbiol. Biotechnol.">
        <title>Biosynthetic gene clusters with biotechnological applications in novel Antarctic isolates from Actinomycetota.</title>
        <authorList>
            <person name="Bruna P."/>
            <person name="Nunez-Montero K."/>
            <person name="Contreras M.J."/>
            <person name="Leal K."/>
            <person name="Garcia M."/>
            <person name="Abanto M."/>
            <person name="Barrientos L."/>
        </authorList>
    </citation>
    <scope>NUCLEOTIDE SEQUENCE [LARGE SCALE GENOMIC DNA]</scope>
    <source>
        <strain evidence="6 7">Se16.17</strain>
    </source>
</reference>
<evidence type="ECO:0000313" key="7">
    <source>
        <dbReference type="Proteomes" id="UP001448614"/>
    </source>
</evidence>
<dbReference type="EMBL" id="JBBMFV010000004">
    <property type="protein sequence ID" value="MEO3940120.1"/>
    <property type="molecule type" value="Genomic_DNA"/>
</dbReference>
<comment type="caution">
    <text evidence="6">The sequence shown here is derived from an EMBL/GenBank/DDBJ whole genome shotgun (WGS) entry which is preliminary data.</text>
</comment>
<evidence type="ECO:0000256" key="1">
    <source>
        <dbReference type="ARBA" id="ARBA00009402"/>
    </source>
</evidence>
<evidence type="ECO:0000256" key="2">
    <source>
        <dbReference type="ARBA" id="ARBA00022578"/>
    </source>
</evidence>
<evidence type="ECO:0000313" key="6">
    <source>
        <dbReference type="EMBL" id="MEO3940120.1"/>
    </source>
</evidence>
<dbReference type="Proteomes" id="UP001448614">
    <property type="component" value="Unassembled WGS sequence"/>
</dbReference>
<keyword evidence="4" id="KW-0233">DNA recombination</keyword>
<keyword evidence="2" id="KW-0815">Transposition</keyword>
<keyword evidence="3" id="KW-0238">DNA-binding</keyword>
<dbReference type="Pfam" id="PF01526">
    <property type="entry name" value="DDE_Tnp_Tn3"/>
    <property type="match status" value="1"/>
</dbReference>
<evidence type="ECO:0000259" key="5">
    <source>
        <dbReference type="Pfam" id="PF01526"/>
    </source>
</evidence>
<name>A0ABV0GNN8_PAENI</name>
<comment type="similarity">
    <text evidence="1">Belongs to the transposase 7 family.</text>
</comment>
<gene>
    <name evidence="6" type="ORF">V3C41_03445</name>
</gene>
<dbReference type="NCBIfam" id="NF033527">
    <property type="entry name" value="transpos_Tn3"/>
    <property type="match status" value="1"/>
</dbReference>
<evidence type="ECO:0000256" key="4">
    <source>
        <dbReference type="ARBA" id="ARBA00023172"/>
    </source>
</evidence>
<sequence>MRDALAERGRAGEDRQALLDAILAVVADPAVPDEEVGGLIRGELIGWERLRSAQSAALPPLPRDHGHLVALDGSYGYLRQFTPQVLEAVRFAGGTAAAELVKAVEILRELNVTGARKVPEDAPTGFVPARWCGYLETAAKTGSITAYRHYWELCTLLALRDGLRTGDVFVPGSRRYSDPAAYVLTPDKWADQRVEFCRLVGKPADAATGLAEVEQELHTALGELEHALGEGDGPVRLDEAGDLVISPLSAEDIPAEAVSLKAELTEMLPFAPIVSLVIEMDKRTGFLDCFTHAGGKQTRSPEVKRNLIAVLLSHSTNLGLTRMADACGISYDILAWTAEWYVREETLRAANLALIGYHQKLPLTPVFGSGTLSSSDGQRFPTRGKSVTARALSRYFAHEGLSTYTHVTDQHTTYGTKIIVATKREAHYVLDEILGNATDIPITEHATDTHGVTLVNFGLFDLLGLQLSPRIRDLGKITLYRTAQKPEIESAFPLAGLLLTRRCNMDLIAGHWDDLLRLAGALKFGHATASLLVGKLSASGRQNALAAALKEYGALRRTIYAARYLADPAYRRKISRQLNKGETLHALKRDLLYAHEGTIRARHLEQQTEQAWCLTLVTNAVVTWTTEYYGLAVESMRRSGRRVDEEVLAHISPAHSENINFFGSIDVDIEGELAQLGPPDTGRCGCRTPCSDP</sequence>
<protein>
    <submittedName>
        <fullName evidence="6">Tn3 family transposase</fullName>
    </submittedName>
</protein>
<keyword evidence="7" id="KW-1185">Reference proteome</keyword>
<dbReference type="InterPro" id="IPR047653">
    <property type="entry name" value="Tn3-like_transpos"/>
</dbReference>
<proteinExistence type="inferred from homology"/>
<dbReference type="RefSeq" id="WP_347781850.1">
    <property type="nucleotide sequence ID" value="NZ_JBBMFV010000004.1"/>
</dbReference>
<evidence type="ECO:0000256" key="3">
    <source>
        <dbReference type="ARBA" id="ARBA00023125"/>
    </source>
</evidence>
<accession>A0ABV0GNN8</accession>
<organism evidence="6 7">
    <name type="scientific">Paenarthrobacter nicotinovorans</name>
    <name type="common">Arthrobacter nicotinovorans</name>
    <dbReference type="NCBI Taxonomy" id="29320"/>
    <lineage>
        <taxon>Bacteria</taxon>
        <taxon>Bacillati</taxon>
        <taxon>Actinomycetota</taxon>
        <taxon>Actinomycetes</taxon>
        <taxon>Micrococcales</taxon>
        <taxon>Micrococcaceae</taxon>
        <taxon>Paenarthrobacter</taxon>
    </lineage>
</organism>
<feature type="domain" description="Tn3 transposase DDE" evidence="5">
    <location>
        <begin position="276"/>
        <end position="663"/>
    </location>
</feature>
<dbReference type="InterPro" id="IPR002513">
    <property type="entry name" value="Tn3_Tnp_DDE_dom"/>
</dbReference>